<reference evidence="1 2" key="1">
    <citation type="submission" date="2014-10" db="EMBL/GenBank/DDBJ databases">
        <title>Draft genome sequence of Novosphingobium subterraneum DSM 12447.</title>
        <authorList>
            <person name="Gan H.M."/>
            <person name="Gan H.Y."/>
            <person name="Savka M.A."/>
        </authorList>
    </citation>
    <scope>NUCLEOTIDE SEQUENCE [LARGE SCALE GENOMIC DNA]</scope>
    <source>
        <strain evidence="1 2">DSM 12447</strain>
    </source>
</reference>
<dbReference type="PATRIC" id="fig|48936.3.peg.2516"/>
<gene>
    <name evidence="1" type="ORF">NJ75_02508</name>
</gene>
<keyword evidence="2" id="KW-1185">Reference proteome</keyword>
<dbReference type="STRING" id="48936.NJ75_02508"/>
<sequence>MADIWIQGSFAFRCTAAECALIEEVANAGYALANDDAPDPPSAALLAAFPPDDANARWSGFREAFNDPEFPTIGADFIAETCPDDPSARIVCFASMDDFDAAAIAVVIQRCCPETLAKGPIGFEWAMTCSKPRIGEFGGGWCAIFADRIEIDATNEALSRALAGDGN</sequence>
<dbReference type="AlphaFoldDB" id="A0A0B9A5M0"/>
<evidence type="ECO:0000313" key="1">
    <source>
        <dbReference type="EMBL" id="KHS45901.1"/>
    </source>
</evidence>
<comment type="caution">
    <text evidence="1">The sequence shown here is derived from an EMBL/GenBank/DDBJ whole genome shotgun (WGS) entry which is preliminary data.</text>
</comment>
<dbReference type="EMBL" id="JRVC01000011">
    <property type="protein sequence ID" value="KHS45901.1"/>
    <property type="molecule type" value="Genomic_DNA"/>
</dbReference>
<dbReference type="Proteomes" id="UP000031338">
    <property type="component" value="Unassembled WGS sequence"/>
</dbReference>
<accession>A0A0B9A5M0</accession>
<organism evidence="1 2">
    <name type="scientific">Novosphingobium subterraneum</name>
    <dbReference type="NCBI Taxonomy" id="48936"/>
    <lineage>
        <taxon>Bacteria</taxon>
        <taxon>Pseudomonadati</taxon>
        <taxon>Pseudomonadota</taxon>
        <taxon>Alphaproteobacteria</taxon>
        <taxon>Sphingomonadales</taxon>
        <taxon>Sphingomonadaceae</taxon>
        <taxon>Novosphingobium</taxon>
    </lineage>
</organism>
<proteinExistence type="predicted"/>
<name>A0A0B9A5M0_9SPHN</name>
<evidence type="ECO:0000313" key="2">
    <source>
        <dbReference type="Proteomes" id="UP000031338"/>
    </source>
</evidence>
<protein>
    <submittedName>
        <fullName evidence="1">Uncharacterized protein</fullName>
    </submittedName>
</protein>
<dbReference type="RefSeq" id="WP_017499951.1">
    <property type="nucleotide sequence ID" value="NZ_JRVC01000011.1"/>
</dbReference>